<protein>
    <submittedName>
        <fullName evidence="1">Uncharacterized protein</fullName>
    </submittedName>
</protein>
<evidence type="ECO:0000313" key="1">
    <source>
        <dbReference type="EMBL" id="EHL06335.1"/>
    </source>
</evidence>
<dbReference type="HOGENOM" id="CLU_3079146_0_0_9"/>
<accession>G9XPW6</accession>
<comment type="caution">
    <text evidence="1">The sequence shown here is derived from an EMBL/GenBank/DDBJ whole genome shotgun (WGS) entry which is preliminary data.</text>
</comment>
<dbReference type="EMBL" id="AFZX01000076">
    <property type="protein sequence ID" value="EHL06335.1"/>
    <property type="molecule type" value="Genomic_DNA"/>
</dbReference>
<gene>
    <name evidence="1" type="ORF">HMPREF0322_03012</name>
</gene>
<proteinExistence type="predicted"/>
<evidence type="ECO:0000313" key="2">
    <source>
        <dbReference type="Proteomes" id="UP000004416"/>
    </source>
</evidence>
<dbReference type="AlphaFoldDB" id="G9XPW6"/>
<name>G9XPW6_DESHA</name>
<organism evidence="1 2">
    <name type="scientific">Desulfitobacterium hafniense DP7</name>
    <dbReference type="NCBI Taxonomy" id="537010"/>
    <lineage>
        <taxon>Bacteria</taxon>
        <taxon>Bacillati</taxon>
        <taxon>Bacillota</taxon>
        <taxon>Clostridia</taxon>
        <taxon>Eubacteriales</taxon>
        <taxon>Desulfitobacteriaceae</taxon>
        <taxon>Desulfitobacterium</taxon>
    </lineage>
</organism>
<reference evidence="1 2" key="1">
    <citation type="submission" date="2011-08" db="EMBL/GenBank/DDBJ databases">
        <authorList>
            <person name="Weinstock G."/>
            <person name="Sodergren E."/>
            <person name="Clifton S."/>
            <person name="Fulton L."/>
            <person name="Fulton B."/>
            <person name="Courtney L."/>
            <person name="Fronick C."/>
            <person name="Harrison M."/>
            <person name="Strong C."/>
            <person name="Farmer C."/>
            <person name="Delahaunty K."/>
            <person name="Markovic C."/>
            <person name="Hall O."/>
            <person name="Minx P."/>
            <person name="Tomlinson C."/>
            <person name="Mitreva M."/>
            <person name="Hou S."/>
            <person name="Chen J."/>
            <person name="Wollam A."/>
            <person name="Pepin K.H."/>
            <person name="Johnson M."/>
            <person name="Bhonagiri V."/>
            <person name="Zhang X."/>
            <person name="Suruliraj S."/>
            <person name="Warren W."/>
            <person name="Chinwalla A."/>
            <person name="Mardis E.R."/>
            <person name="Wilson R.K."/>
        </authorList>
    </citation>
    <scope>NUCLEOTIDE SEQUENCE [LARGE SCALE GENOMIC DNA]</scope>
    <source>
        <strain evidence="1 2">DP7</strain>
    </source>
</reference>
<dbReference type="Proteomes" id="UP000004416">
    <property type="component" value="Unassembled WGS sequence"/>
</dbReference>
<sequence>MGLLGIFSFTDGFNAGAGQVSLRIRRKNKSLKRIYKELGNNLGMCRGMAKAS</sequence>